<sequence>MAPVREKPAAHKPTGEHAGHAHEPRRSFFGAFVEKLHEHAQEKWHGHKGMWGLAMASDVINPFYWKNLAKSARMEARWARQDYAARLHLKAEFYPDLRQIGDNLYDKTTPSSFFLKLGRFPERHGPPDVVEDILADVFRMTSEELEMDLKLDKARNTKKFRDKYNLAELSDAQADSIIRFIKARAGLMAKQRLLFNAIVGAKGDIHLARAYQAAIIDINNHVRNLHRQLTPEFINLLNQGVMTAKAIFESKRRQEKINDFYK</sequence>
<proteinExistence type="predicted"/>
<comment type="caution">
    <text evidence="2">The sequence shown here is derived from an EMBL/GenBank/DDBJ whole genome shotgun (WGS) entry which is preliminary data.</text>
</comment>
<organism evidence="2 3">
    <name type="scientific">Candidatus Iainarchaeum sp</name>
    <dbReference type="NCBI Taxonomy" id="3101447"/>
    <lineage>
        <taxon>Archaea</taxon>
        <taxon>Candidatus Iainarchaeota</taxon>
        <taxon>Candidatus Iainarchaeia</taxon>
        <taxon>Candidatus Iainarchaeales</taxon>
        <taxon>Candidatus Iainarchaeaceae</taxon>
        <taxon>Candidatus Iainarchaeum</taxon>
    </lineage>
</organism>
<accession>A0A7J4IYF0</accession>
<gene>
    <name evidence="2" type="ORF">HA254_01325</name>
</gene>
<dbReference type="EMBL" id="DUGC01000028">
    <property type="protein sequence ID" value="HIH09289.1"/>
    <property type="molecule type" value="Genomic_DNA"/>
</dbReference>
<dbReference type="AlphaFoldDB" id="A0A7J4IYF0"/>
<dbReference type="Proteomes" id="UP000565078">
    <property type="component" value="Unassembled WGS sequence"/>
</dbReference>
<protein>
    <submittedName>
        <fullName evidence="2">Uncharacterized protein</fullName>
    </submittedName>
</protein>
<evidence type="ECO:0000256" key="1">
    <source>
        <dbReference type="SAM" id="MobiDB-lite"/>
    </source>
</evidence>
<evidence type="ECO:0000313" key="2">
    <source>
        <dbReference type="EMBL" id="HIH09289.1"/>
    </source>
</evidence>
<evidence type="ECO:0000313" key="3">
    <source>
        <dbReference type="Proteomes" id="UP000565078"/>
    </source>
</evidence>
<name>A0A7J4IYF0_9ARCH</name>
<reference evidence="3" key="1">
    <citation type="journal article" date="2020" name="bioRxiv">
        <title>A rank-normalized archaeal taxonomy based on genome phylogeny resolves widespread incomplete and uneven classifications.</title>
        <authorList>
            <person name="Rinke C."/>
            <person name="Chuvochina M."/>
            <person name="Mussig A.J."/>
            <person name="Chaumeil P.-A."/>
            <person name="Waite D.W."/>
            <person name="Whitman W.B."/>
            <person name="Parks D.H."/>
            <person name="Hugenholtz P."/>
        </authorList>
    </citation>
    <scope>NUCLEOTIDE SEQUENCE [LARGE SCALE GENOMIC DNA]</scope>
</reference>
<feature type="region of interest" description="Disordered" evidence="1">
    <location>
        <begin position="1"/>
        <end position="22"/>
    </location>
</feature>